<dbReference type="Proteomes" id="UP000682416">
    <property type="component" value="Chromosome"/>
</dbReference>
<dbReference type="KEGG" id="nec:KGD82_11200"/>
<dbReference type="GO" id="GO:0003677">
    <property type="term" value="F:DNA binding"/>
    <property type="evidence" value="ECO:0007669"/>
    <property type="project" value="InterPro"/>
</dbReference>
<gene>
    <name evidence="2" type="ORF">KGD82_11200</name>
</gene>
<dbReference type="SUPFAM" id="SSF46955">
    <property type="entry name" value="Putative DNA-binding domain"/>
    <property type="match status" value="1"/>
</dbReference>
<sequence>MHESRTNPGSAPAPDPVLTAGEVARIFRVAPQTVSRWAIHGHLTSFSTPGGHRRFLKAQVDALLHANTSTPADHR</sequence>
<evidence type="ECO:0000259" key="1">
    <source>
        <dbReference type="Pfam" id="PF12728"/>
    </source>
</evidence>
<proteinExistence type="predicted"/>
<evidence type="ECO:0000313" key="2">
    <source>
        <dbReference type="EMBL" id="QVJ02786.1"/>
    </source>
</evidence>
<protein>
    <submittedName>
        <fullName evidence="2">Helix-turn-helix domain-containing protein</fullName>
    </submittedName>
</protein>
<name>A0A975LBL5_9ACTN</name>
<dbReference type="InterPro" id="IPR009061">
    <property type="entry name" value="DNA-bd_dom_put_sf"/>
</dbReference>
<dbReference type="Pfam" id="PF12728">
    <property type="entry name" value="HTH_17"/>
    <property type="match status" value="1"/>
</dbReference>
<organism evidence="2 3">
    <name type="scientific">Nocardiopsis eucommiae</name>
    <dbReference type="NCBI Taxonomy" id="2831970"/>
    <lineage>
        <taxon>Bacteria</taxon>
        <taxon>Bacillati</taxon>
        <taxon>Actinomycetota</taxon>
        <taxon>Actinomycetes</taxon>
        <taxon>Streptosporangiales</taxon>
        <taxon>Nocardiopsidaceae</taxon>
        <taxon>Nocardiopsis</taxon>
    </lineage>
</organism>
<accession>A0A975LBL5</accession>
<feature type="domain" description="Helix-turn-helix" evidence="1">
    <location>
        <begin position="17"/>
        <end position="67"/>
    </location>
</feature>
<dbReference type="EMBL" id="CP074402">
    <property type="protein sequence ID" value="QVJ02786.1"/>
    <property type="molecule type" value="Genomic_DNA"/>
</dbReference>
<dbReference type="NCBIfam" id="TIGR01764">
    <property type="entry name" value="excise"/>
    <property type="match status" value="1"/>
</dbReference>
<dbReference type="InterPro" id="IPR041657">
    <property type="entry name" value="HTH_17"/>
</dbReference>
<evidence type="ECO:0000313" key="3">
    <source>
        <dbReference type="Proteomes" id="UP000682416"/>
    </source>
</evidence>
<reference evidence="2" key="1">
    <citation type="submission" date="2021-05" db="EMBL/GenBank/DDBJ databases">
        <authorList>
            <person name="Kaiqin L."/>
            <person name="Jian G."/>
        </authorList>
    </citation>
    <scope>NUCLEOTIDE SEQUENCE</scope>
    <source>
        <strain evidence="2">HDS5</strain>
    </source>
</reference>
<dbReference type="AlphaFoldDB" id="A0A975LBL5"/>
<dbReference type="Gene3D" id="1.10.1660.10">
    <property type="match status" value="1"/>
</dbReference>
<keyword evidence="3" id="KW-1185">Reference proteome</keyword>
<dbReference type="InterPro" id="IPR010093">
    <property type="entry name" value="SinI_DNA-bd"/>
</dbReference>